<feature type="region of interest" description="Disordered" evidence="2">
    <location>
        <begin position="430"/>
        <end position="521"/>
    </location>
</feature>
<dbReference type="EMBL" id="JAJOMB010000035">
    <property type="protein sequence ID" value="MCD5316844.1"/>
    <property type="molecule type" value="Genomic_DNA"/>
</dbReference>
<protein>
    <submittedName>
        <fullName evidence="4">Flp pilus assembly complex ATPase component TadA</fullName>
    </submittedName>
</protein>
<dbReference type="CDD" id="cd01130">
    <property type="entry name" value="VirB11-like_ATPase"/>
    <property type="match status" value="1"/>
</dbReference>
<proteinExistence type="inferred from homology"/>
<evidence type="ECO:0000259" key="3">
    <source>
        <dbReference type="Pfam" id="PF00437"/>
    </source>
</evidence>
<evidence type="ECO:0000256" key="1">
    <source>
        <dbReference type="ARBA" id="ARBA00006611"/>
    </source>
</evidence>
<feature type="region of interest" description="Disordered" evidence="2">
    <location>
        <begin position="563"/>
        <end position="756"/>
    </location>
</feature>
<organism evidence="4 5">
    <name type="scientific">Kineosporia babensis</name>
    <dbReference type="NCBI Taxonomy" id="499548"/>
    <lineage>
        <taxon>Bacteria</taxon>
        <taxon>Bacillati</taxon>
        <taxon>Actinomycetota</taxon>
        <taxon>Actinomycetes</taxon>
        <taxon>Kineosporiales</taxon>
        <taxon>Kineosporiaceae</taxon>
        <taxon>Kineosporia</taxon>
    </lineage>
</organism>
<dbReference type="InterPro" id="IPR027417">
    <property type="entry name" value="P-loop_NTPase"/>
</dbReference>
<comment type="similarity">
    <text evidence="1">Belongs to the GSP E family.</text>
</comment>
<evidence type="ECO:0000313" key="5">
    <source>
        <dbReference type="Proteomes" id="UP001138997"/>
    </source>
</evidence>
<feature type="compositionally biased region" description="Low complexity" evidence="2">
    <location>
        <begin position="450"/>
        <end position="459"/>
    </location>
</feature>
<dbReference type="SUPFAM" id="SSF52540">
    <property type="entry name" value="P-loop containing nucleoside triphosphate hydrolases"/>
    <property type="match status" value="1"/>
</dbReference>
<dbReference type="RefSeq" id="WP_231449695.1">
    <property type="nucleotide sequence ID" value="NZ_JAJOMB010000035.1"/>
</dbReference>
<dbReference type="Gene3D" id="3.40.50.300">
    <property type="entry name" value="P-loop containing nucleotide triphosphate hydrolases"/>
    <property type="match status" value="1"/>
</dbReference>
<dbReference type="Pfam" id="PF00437">
    <property type="entry name" value="T2SSE"/>
    <property type="match status" value="1"/>
</dbReference>
<feature type="compositionally biased region" description="Basic and acidic residues" evidence="2">
    <location>
        <begin position="739"/>
        <end position="748"/>
    </location>
</feature>
<dbReference type="PANTHER" id="PTHR30486">
    <property type="entry name" value="TWITCHING MOTILITY PROTEIN PILT"/>
    <property type="match status" value="1"/>
</dbReference>
<dbReference type="PANTHER" id="PTHR30486:SF6">
    <property type="entry name" value="TYPE IV PILUS RETRACTATION ATPASE PILT"/>
    <property type="match status" value="1"/>
</dbReference>
<dbReference type="Proteomes" id="UP001138997">
    <property type="component" value="Unassembled WGS sequence"/>
</dbReference>
<feature type="compositionally biased region" description="Basic and acidic residues" evidence="2">
    <location>
        <begin position="430"/>
        <end position="439"/>
    </location>
</feature>
<dbReference type="Gene3D" id="3.30.450.380">
    <property type="match status" value="1"/>
</dbReference>
<evidence type="ECO:0000313" key="4">
    <source>
        <dbReference type="EMBL" id="MCD5316844.1"/>
    </source>
</evidence>
<gene>
    <name evidence="4" type="primary">tadA</name>
    <name evidence="4" type="ORF">LR394_38710</name>
</gene>
<name>A0A9X1NN86_9ACTN</name>
<comment type="caution">
    <text evidence="4">The sequence shown here is derived from an EMBL/GenBank/DDBJ whole genome shotgun (WGS) entry which is preliminary data.</text>
</comment>
<dbReference type="InterPro" id="IPR001482">
    <property type="entry name" value="T2SS/T4SS_dom"/>
</dbReference>
<dbReference type="InterPro" id="IPR050921">
    <property type="entry name" value="T4SS_GSP_E_ATPase"/>
</dbReference>
<sequence>MALSLIADAVSDLVSVHVAQGRAAPEGARDGALEWAVEAAMFGAGPLQPLLEDEDLENLDLNGCDEVWATYASRGRVQLPPVADSDEELVDILRALASYAGPVARPWSTVHPQLDLGLPGGVRVSGLLAASERPQVSIRRDRLGPQAFLDVPPRRYPDAISLVELGTLDPQCAAFLAAAVRARANVLIVGATNAGKTTLLRAMANEVPVTERIISIEQARELRLGRDASLHSDVVELETVLASPDGAGGLDGADLVRRSKRMNPDRLIFGEVLAGAEARAMLEAMLQGGDGSMSTIHARHAYGAIARLIIGLGSLREPIQPATAAALIGQAIDFVVHVRRRVVTEVLEISGHQGETVSHATIFAAPEIDETFVAEFAAGEEAPRPGREGSTVAAGVAAQYDQTVLARRDTRIPLKRAALLARHGYTDEMGERLNADRSRVSRGRQVPAGSSSNSSSSSSPQATARASRPADPERPAWMDIMPLGRSSSAGESEPTAMAAQSDAASGGATGFVEDIPGHRDPAGIPEPLLNGSWTGQGSDVTGRSPDAFAGDAGVPEEVVRARLGLPADGRSPDEPIIHRRRPEPLALDTFGAPGTGKPTVVGHGVDDDPFADPPRDAGTWSSGRNAEGPIIDMGARRPAAGSETSASGSRTGWPGLEGQGEGTSRTGEAVHQPAAPLHTVDSGAALMGPHPGRRSRRERASTSVYSPDAGAQSDAAGTPASGLGFPLTPTIAADPTPGEDSREPERKLSSWPRSQS</sequence>
<reference evidence="4" key="1">
    <citation type="submission" date="2021-11" db="EMBL/GenBank/DDBJ databases">
        <title>Streptomyces corallinus and Kineosporia corallina sp. nov., two new coral-derived marine actinobacteria.</title>
        <authorList>
            <person name="Buangrab K."/>
            <person name="Sutthacheep M."/>
            <person name="Yeemin T."/>
            <person name="Harunari E."/>
            <person name="Igarashi Y."/>
            <person name="Sripreechasak P."/>
            <person name="Kanchanasin P."/>
            <person name="Tanasupawat S."/>
            <person name="Phongsopitanun W."/>
        </authorList>
    </citation>
    <scope>NUCLEOTIDE SEQUENCE</scope>
    <source>
        <strain evidence="4">JCM 31032</strain>
    </source>
</reference>
<dbReference type="AlphaFoldDB" id="A0A9X1NN86"/>
<feature type="domain" description="Bacterial type II secretion system protein E" evidence="3">
    <location>
        <begin position="160"/>
        <end position="320"/>
    </location>
</feature>
<evidence type="ECO:0000256" key="2">
    <source>
        <dbReference type="SAM" id="MobiDB-lite"/>
    </source>
</evidence>
<accession>A0A9X1NN86</accession>
<keyword evidence="5" id="KW-1185">Reference proteome</keyword>
<dbReference type="GO" id="GO:0016887">
    <property type="term" value="F:ATP hydrolysis activity"/>
    <property type="evidence" value="ECO:0007669"/>
    <property type="project" value="InterPro"/>
</dbReference>